<proteinExistence type="inferred from homology"/>
<feature type="transmembrane region" description="Helical" evidence="7">
    <location>
        <begin position="71"/>
        <end position="88"/>
    </location>
</feature>
<dbReference type="InterPro" id="IPR007353">
    <property type="entry name" value="DUF421"/>
</dbReference>
<evidence type="ECO:0000256" key="2">
    <source>
        <dbReference type="ARBA" id="ARBA00006448"/>
    </source>
</evidence>
<accession>A0ABQ1M408</accession>
<evidence type="ECO:0000256" key="1">
    <source>
        <dbReference type="ARBA" id="ARBA00004651"/>
    </source>
</evidence>
<reference evidence="10" key="1">
    <citation type="journal article" date="2019" name="Int. J. Syst. Evol. Microbiol.">
        <title>The Global Catalogue of Microorganisms (GCM) 10K type strain sequencing project: providing services to taxonomists for standard genome sequencing and annotation.</title>
        <authorList>
            <consortium name="The Broad Institute Genomics Platform"/>
            <consortium name="The Broad Institute Genome Sequencing Center for Infectious Disease"/>
            <person name="Wu L."/>
            <person name="Ma J."/>
        </authorList>
    </citation>
    <scope>NUCLEOTIDE SEQUENCE [LARGE SCALE GENOMIC DNA]</scope>
    <source>
        <strain evidence="10">CGMCC 1.15342</strain>
    </source>
</reference>
<organism evidence="9 10">
    <name type="scientific">Parapedobacter defluvii</name>
    <dbReference type="NCBI Taxonomy" id="2045106"/>
    <lineage>
        <taxon>Bacteria</taxon>
        <taxon>Pseudomonadati</taxon>
        <taxon>Bacteroidota</taxon>
        <taxon>Sphingobacteriia</taxon>
        <taxon>Sphingobacteriales</taxon>
        <taxon>Sphingobacteriaceae</taxon>
        <taxon>Parapedobacter</taxon>
    </lineage>
</organism>
<keyword evidence="6 7" id="KW-0472">Membrane</keyword>
<evidence type="ECO:0000313" key="9">
    <source>
        <dbReference type="EMBL" id="GGC34411.1"/>
    </source>
</evidence>
<name>A0ABQ1M408_9SPHI</name>
<dbReference type="EMBL" id="BMIK01000009">
    <property type="protein sequence ID" value="GGC34411.1"/>
    <property type="molecule type" value="Genomic_DNA"/>
</dbReference>
<feature type="transmembrane region" description="Helical" evidence="7">
    <location>
        <begin position="15"/>
        <end position="34"/>
    </location>
</feature>
<dbReference type="RefSeq" id="WP_188751760.1">
    <property type="nucleotide sequence ID" value="NZ_BMIK01000009.1"/>
</dbReference>
<keyword evidence="4 7" id="KW-0812">Transmembrane</keyword>
<evidence type="ECO:0000259" key="8">
    <source>
        <dbReference type="Pfam" id="PF04239"/>
    </source>
</evidence>
<keyword evidence="3" id="KW-1003">Cell membrane</keyword>
<evidence type="ECO:0000256" key="7">
    <source>
        <dbReference type="SAM" id="Phobius"/>
    </source>
</evidence>
<comment type="caution">
    <text evidence="9">The sequence shown here is derived from an EMBL/GenBank/DDBJ whole genome shotgun (WGS) entry which is preliminary data.</text>
</comment>
<evidence type="ECO:0000313" key="10">
    <source>
        <dbReference type="Proteomes" id="UP000597338"/>
    </source>
</evidence>
<comment type="similarity">
    <text evidence="2">Belongs to the UPF0702 family.</text>
</comment>
<sequence length="226" mass="25836">MDWERIFLHEVDSQFALEVIFRTTFMFIVIMAVLRLSGKRGVRQLSIFELAIILSLGSAAGDPMFYNDVAMVPTVLVCATAIGLYRLITWLMTKSERFEHLLEGKPVYIVEDSIMTIKDDIKDGLSKDEFFAELRDKGVEHLGQVRAAILETNGSMSVFFYPEEEVKYGLPILPHAYRKHINSITHDGLYACIYCGTLKQLSPGRHRCSRCTHREWVQAINTKRVS</sequence>
<dbReference type="Proteomes" id="UP000597338">
    <property type="component" value="Unassembled WGS sequence"/>
</dbReference>
<dbReference type="PANTHER" id="PTHR34582">
    <property type="entry name" value="UPF0702 TRANSMEMBRANE PROTEIN YCAP"/>
    <property type="match status" value="1"/>
</dbReference>
<dbReference type="Pfam" id="PF04239">
    <property type="entry name" value="DUF421"/>
    <property type="match status" value="1"/>
</dbReference>
<feature type="domain" description="YetF C-terminal" evidence="8">
    <location>
        <begin position="94"/>
        <end position="168"/>
    </location>
</feature>
<evidence type="ECO:0000256" key="5">
    <source>
        <dbReference type="ARBA" id="ARBA00022989"/>
    </source>
</evidence>
<keyword evidence="5 7" id="KW-1133">Transmembrane helix</keyword>
<evidence type="ECO:0000256" key="3">
    <source>
        <dbReference type="ARBA" id="ARBA00022475"/>
    </source>
</evidence>
<keyword evidence="10" id="KW-1185">Reference proteome</keyword>
<gene>
    <name evidence="9" type="ORF">GCM10011386_28120</name>
</gene>
<dbReference type="InterPro" id="IPR023090">
    <property type="entry name" value="UPF0702_alpha/beta_dom_sf"/>
</dbReference>
<feature type="transmembrane region" description="Helical" evidence="7">
    <location>
        <begin position="46"/>
        <end position="65"/>
    </location>
</feature>
<comment type="subcellular location">
    <subcellularLocation>
        <location evidence="1">Cell membrane</location>
        <topology evidence="1">Multi-pass membrane protein</topology>
    </subcellularLocation>
</comment>
<evidence type="ECO:0000256" key="6">
    <source>
        <dbReference type="ARBA" id="ARBA00023136"/>
    </source>
</evidence>
<protein>
    <submittedName>
        <fullName evidence="9">DUF421 domain-containing protein</fullName>
    </submittedName>
</protein>
<dbReference type="Gene3D" id="3.30.240.20">
    <property type="entry name" value="bsu07140 like domains"/>
    <property type="match status" value="1"/>
</dbReference>
<dbReference type="PANTHER" id="PTHR34582:SF6">
    <property type="entry name" value="UPF0702 TRANSMEMBRANE PROTEIN YCAP"/>
    <property type="match status" value="1"/>
</dbReference>
<evidence type="ECO:0000256" key="4">
    <source>
        <dbReference type="ARBA" id="ARBA00022692"/>
    </source>
</evidence>